<dbReference type="InterPro" id="IPR008979">
    <property type="entry name" value="Galactose-bd-like_sf"/>
</dbReference>
<dbReference type="EMBL" id="CAADRA010005014">
    <property type="protein sequence ID" value="VFT84781.1"/>
    <property type="molecule type" value="Genomic_DNA"/>
</dbReference>
<dbReference type="FunFam" id="2.60.120.260:FF:000122">
    <property type="entry name" value="Anaphase-promoting complex subunit 10"/>
    <property type="match status" value="1"/>
</dbReference>
<dbReference type="Proteomes" id="UP000332933">
    <property type="component" value="Unassembled WGS sequence"/>
</dbReference>
<reference evidence="8" key="2">
    <citation type="submission" date="2019-06" db="EMBL/GenBank/DDBJ databases">
        <title>Genomics analysis of Aphanomyces spp. identifies a new class of oomycete effector associated with host adaptation.</title>
        <authorList>
            <person name="Gaulin E."/>
        </authorList>
    </citation>
    <scope>NUCLEOTIDE SEQUENCE</scope>
    <source>
        <strain evidence="8">CBS 578.67</strain>
    </source>
</reference>
<dbReference type="EMBL" id="VJMH01004993">
    <property type="protein sequence ID" value="KAF0701692.1"/>
    <property type="molecule type" value="Genomic_DNA"/>
</dbReference>
<dbReference type="PIRSF" id="PIRSF028841">
    <property type="entry name" value="APC10_sub"/>
    <property type="match status" value="1"/>
</dbReference>
<evidence type="ECO:0000256" key="4">
    <source>
        <dbReference type="ARBA" id="ARBA00022786"/>
    </source>
</evidence>
<evidence type="ECO:0000259" key="7">
    <source>
        <dbReference type="PROSITE" id="PS51284"/>
    </source>
</evidence>
<dbReference type="AlphaFoldDB" id="A0A485KIW7"/>
<accession>A0A485KIW7</accession>
<evidence type="ECO:0000256" key="5">
    <source>
        <dbReference type="ARBA" id="ARBA00023306"/>
    </source>
</evidence>
<dbReference type="Gene3D" id="2.60.120.260">
    <property type="entry name" value="Galactose-binding domain-like"/>
    <property type="match status" value="1"/>
</dbReference>
<evidence type="ECO:0000256" key="2">
    <source>
        <dbReference type="ARBA" id="ARBA00022618"/>
    </source>
</evidence>
<evidence type="ECO:0000256" key="6">
    <source>
        <dbReference type="PIRNR" id="PIRNR028841"/>
    </source>
</evidence>
<dbReference type="PANTHER" id="PTHR12936">
    <property type="entry name" value="ANAPHASE-PROMOTING COMPLEX 10"/>
    <property type="match status" value="1"/>
</dbReference>
<dbReference type="InterPro" id="IPR004939">
    <property type="entry name" value="APC_su10/DOC_dom"/>
</dbReference>
<dbReference type="InterPro" id="IPR016901">
    <property type="entry name" value="APC10/Doc1"/>
</dbReference>
<keyword evidence="10" id="KW-1185">Reference proteome</keyword>
<dbReference type="GO" id="GO:0031145">
    <property type="term" value="P:anaphase-promoting complex-dependent catabolic process"/>
    <property type="evidence" value="ECO:0007669"/>
    <property type="project" value="InterPro"/>
</dbReference>
<dbReference type="OrthoDB" id="24948at2759"/>
<dbReference type="PROSITE" id="PS51284">
    <property type="entry name" value="DOC"/>
    <property type="match status" value="1"/>
</dbReference>
<dbReference type="SUPFAM" id="SSF49785">
    <property type="entry name" value="Galactose-binding domain-like"/>
    <property type="match status" value="1"/>
</dbReference>
<comment type="function">
    <text evidence="6">Component of the anaphase promoting complex/cyclosome (APC/C), a cell cycle-regulated E3 ubiquitin-protein ligase complex that controls progression through mitosis and the G1 phase of the cell cycle.</text>
</comment>
<keyword evidence="3 6" id="KW-0498">Mitosis</keyword>
<dbReference type="PANTHER" id="PTHR12936:SF0">
    <property type="entry name" value="ANAPHASE-PROMOTING COMPLEX SUBUNIT 10"/>
    <property type="match status" value="1"/>
</dbReference>
<dbReference type="Pfam" id="PF03256">
    <property type="entry name" value="ANAPC10"/>
    <property type="match status" value="1"/>
</dbReference>
<protein>
    <recommendedName>
        <fullName evidence="6">Anaphase-promoting complex subunit 10</fullName>
    </recommendedName>
</protein>
<comment type="similarity">
    <text evidence="1 6">Belongs to the APC10 family.</text>
</comment>
<proteinExistence type="inferred from homology"/>
<evidence type="ECO:0000313" key="9">
    <source>
        <dbReference type="EMBL" id="VFT84781.1"/>
    </source>
</evidence>
<gene>
    <name evidence="9" type="primary">Aste57867_7888</name>
    <name evidence="8" type="ORF">As57867_007858</name>
    <name evidence="9" type="ORF">ASTE57867_7888</name>
</gene>
<sequence length="175" mass="19738">MRKREIGDEAVWTLSSAKPGNGVHQLRDDNMDTYWQSDGPQPHLINIQFHKKMTIREVALYLDYKLDESYTPKMLMIRAGTTFHDLVDIKAHTIAEPNGWVTIPLTQTVVSGAAAFEKPLRTFFLQISVTGMHQNGRDTHIRQVKVFAPRQTALLGLDAAPEPSTVDFSSFACIR</sequence>
<dbReference type="GO" id="GO:0051301">
    <property type="term" value="P:cell division"/>
    <property type="evidence" value="ECO:0007669"/>
    <property type="project" value="UniProtKB-KW"/>
</dbReference>
<reference evidence="9 10" key="1">
    <citation type="submission" date="2019-03" db="EMBL/GenBank/DDBJ databases">
        <authorList>
            <person name="Gaulin E."/>
            <person name="Dumas B."/>
        </authorList>
    </citation>
    <scope>NUCLEOTIDE SEQUENCE [LARGE SCALE GENOMIC DNA]</scope>
    <source>
        <strain evidence="9">CBS 568.67</strain>
    </source>
</reference>
<keyword evidence="2 6" id="KW-0132">Cell division</keyword>
<dbReference type="GO" id="GO:0005680">
    <property type="term" value="C:anaphase-promoting complex"/>
    <property type="evidence" value="ECO:0007669"/>
    <property type="project" value="InterPro"/>
</dbReference>
<dbReference type="GO" id="GO:0070979">
    <property type="term" value="P:protein K11-linked ubiquitination"/>
    <property type="evidence" value="ECO:0007669"/>
    <property type="project" value="TreeGrafter"/>
</dbReference>
<dbReference type="SMART" id="SM01337">
    <property type="entry name" value="APC10"/>
    <property type="match status" value="1"/>
</dbReference>
<organism evidence="9 10">
    <name type="scientific">Aphanomyces stellatus</name>
    <dbReference type="NCBI Taxonomy" id="120398"/>
    <lineage>
        <taxon>Eukaryota</taxon>
        <taxon>Sar</taxon>
        <taxon>Stramenopiles</taxon>
        <taxon>Oomycota</taxon>
        <taxon>Saprolegniomycetes</taxon>
        <taxon>Saprolegniales</taxon>
        <taxon>Verrucalvaceae</taxon>
        <taxon>Aphanomyces</taxon>
    </lineage>
</organism>
<keyword evidence="5 6" id="KW-0131">Cell cycle</keyword>
<dbReference type="CDD" id="cd08366">
    <property type="entry name" value="APC10"/>
    <property type="match status" value="1"/>
</dbReference>
<evidence type="ECO:0000313" key="8">
    <source>
        <dbReference type="EMBL" id="KAF0701692.1"/>
    </source>
</evidence>
<evidence type="ECO:0000313" key="10">
    <source>
        <dbReference type="Proteomes" id="UP000332933"/>
    </source>
</evidence>
<name>A0A485KIW7_9STRA</name>
<evidence type="ECO:0000256" key="1">
    <source>
        <dbReference type="ARBA" id="ARBA00006762"/>
    </source>
</evidence>
<evidence type="ECO:0000256" key="3">
    <source>
        <dbReference type="ARBA" id="ARBA00022776"/>
    </source>
</evidence>
<feature type="domain" description="DOC" evidence="7">
    <location>
        <begin position="1"/>
        <end position="173"/>
    </location>
</feature>
<keyword evidence="4 6" id="KW-0833">Ubl conjugation pathway</keyword>